<evidence type="ECO:0000313" key="2">
    <source>
        <dbReference type="EMBL" id="KUM61400.1"/>
    </source>
</evidence>
<keyword evidence="3" id="KW-1185">Reference proteome</keyword>
<dbReference type="AlphaFoldDB" id="A0A117NNU7"/>
<feature type="compositionally biased region" description="Polar residues" evidence="1">
    <location>
        <begin position="1"/>
        <end position="23"/>
    </location>
</feature>
<sequence length="480" mass="54828">MSNDQISAHSDAVESSQYQSKNPTGDIDETVRLRFLALQADVHPALLENLRMLQDAQFHQEQSSDDLDEAIQCCQLAVKATSYIDYAAHLNRLVGLFDSRFQKRDSQLFSQLHLPSDALEISCYAQSQLTTPMSDFLDEAFRQGFLALQAAIDPALLESLANQFNLRYTETQDIKDLNLAIEYSQLATKMTTYGHHDLKPRLELLAELLELRFRSTEHLPDLDSAIQFTYAAIMATTNDPTKDNLIPLWLDIGGRLGRRFSATGNSVDFDDALRYLFLAAKEITENSPFYVDILCELAFTFNRRYEKSSDLGDLNRSISLRRRVYESTVEQDQLWLDCLRDLAGDLAVRYKRVKNIVDLYDGVEVAYTVAEKVIVVSSDYHFHSVCFYELGAMLLLVYEADKNMKKYLDFAIDWSRRAVGASRAHREVVHLLERLLKLRFEKTHQVNDSEEAARWAEGAARWAEEAARWAEEAARCGKSV</sequence>
<name>A0A117NNU7_PENFR</name>
<proteinExistence type="predicted"/>
<accession>A0A117NNU7</accession>
<dbReference type="Proteomes" id="UP000055045">
    <property type="component" value="Unassembled WGS sequence"/>
</dbReference>
<evidence type="ECO:0008006" key="4">
    <source>
        <dbReference type="Google" id="ProtNLM"/>
    </source>
</evidence>
<comment type="caution">
    <text evidence="2">The sequence shown here is derived from an EMBL/GenBank/DDBJ whole genome shotgun (WGS) entry which is preliminary data.</text>
</comment>
<feature type="region of interest" description="Disordered" evidence="1">
    <location>
        <begin position="1"/>
        <end position="25"/>
    </location>
</feature>
<evidence type="ECO:0000256" key="1">
    <source>
        <dbReference type="SAM" id="MobiDB-lite"/>
    </source>
</evidence>
<protein>
    <recommendedName>
        <fullName evidence="4">KIF-binding protein</fullName>
    </recommendedName>
</protein>
<gene>
    <name evidence="2" type="ORF">ACN42_g5717</name>
</gene>
<reference evidence="2 3" key="1">
    <citation type="submission" date="2015-10" db="EMBL/GenBank/DDBJ databases">
        <title>Genome sequencing of Penicillium freii.</title>
        <authorList>
            <person name="Nguyen H.D."/>
            <person name="Visagie C.M."/>
            <person name="Seifert K.A."/>
        </authorList>
    </citation>
    <scope>NUCLEOTIDE SEQUENCE [LARGE SCALE GENOMIC DNA]</scope>
    <source>
        <strain evidence="2 3">DAOM 242723</strain>
    </source>
</reference>
<evidence type="ECO:0000313" key="3">
    <source>
        <dbReference type="Proteomes" id="UP000055045"/>
    </source>
</evidence>
<dbReference type="STRING" id="48697.A0A117NNU7"/>
<dbReference type="EMBL" id="LLXE01000136">
    <property type="protein sequence ID" value="KUM61400.1"/>
    <property type="molecule type" value="Genomic_DNA"/>
</dbReference>
<organism evidence="2 3">
    <name type="scientific">Penicillium freii</name>
    <dbReference type="NCBI Taxonomy" id="48697"/>
    <lineage>
        <taxon>Eukaryota</taxon>
        <taxon>Fungi</taxon>
        <taxon>Dikarya</taxon>
        <taxon>Ascomycota</taxon>
        <taxon>Pezizomycotina</taxon>
        <taxon>Eurotiomycetes</taxon>
        <taxon>Eurotiomycetidae</taxon>
        <taxon>Eurotiales</taxon>
        <taxon>Aspergillaceae</taxon>
        <taxon>Penicillium</taxon>
    </lineage>
</organism>